<accession>A0A5B7H595</accession>
<proteinExistence type="predicted"/>
<dbReference type="Proteomes" id="UP000324222">
    <property type="component" value="Unassembled WGS sequence"/>
</dbReference>
<evidence type="ECO:0000313" key="1">
    <source>
        <dbReference type="EMBL" id="MPC65009.1"/>
    </source>
</evidence>
<organism evidence="1 2">
    <name type="scientific">Portunus trituberculatus</name>
    <name type="common">Swimming crab</name>
    <name type="synonym">Neptunus trituberculatus</name>
    <dbReference type="NCBI Taxonomy" id="210409"/>
    <lineage>
        <taxon>Eukaryota</taxon>
        <taxon>Metazoa</taxon>
        <taxon>Ecdysozoa</taxon>
        <taxon>Arthropoda</taxon>
        <taxon>Crustacea</taxon>
        <taxon>Multicrustacea</taxon>
        <taxon>Malacostraca</taxon>
        <taxon>Eumalacostraca</taxon>
        <taxon>Eucarida</taxon>
        <taxon>Decapoda</taxon>
        <taxon>Pleocyemata</taxon>
        <taxon>Brachyura</taxon>
        <taxon>Eubrachyura</taxon>
        <taxon>Portunoidea</taxon>
        <taxon>Portunidae</taxon>
        <taxon>Portuninae</taxon>
        <taxon>Portunus</taxon>
    </lineage>
</organism>
<name>A0A5B7H595_PORTR</name>
<protein>
    <submittedName>
        <fullName evidence="1">Uncharacterized protein</fullName>
    </submittedName>
</protein>
<sequence length="70" mass="7612">MSVEWSATADKCGRHRGGPYLGIEGAVMFTPITACHIGLACTPSAPPRLRLYVTPQPAPLPHNIHHFHNL</sequence>
<evidence type="ECO:0000313" key="2">
    <source>
        <dbReference type="Proteomes" id="UP000324222"/>
    </source>
</evidence>
<reference evidence="1 2" key="1">
    <citation type="submission" date="2019-05" db="EMBL/GenBank/DDBJ databases">
        <title>Another draft genome of Portunus trituberculatus and its Hox gene families provides insights of decapod evolution.</title>
        <authorList>
            <person name="Jeong J.-H."/>
            <person name="Song I."/>
            <person name="Kim S."/>
            <person name="Choi T."/>
            <person name="Kim D."/>
            <person name="Ryu S."/>
            <person name="Kim W."/>
        </authorList>
    </citation>
    <scope>NUCLEOTIDE SEQUENCE [LARGE SCALE GENOMIC DNA]</scope>
    <source>
        <tissue evidence="1">Muscle</tissue>
    </source>
</reference>
<dbReference type="AlphaFoldDB" id="A0A5B7H595"/>
<dbReference type="EMBL" id="VSRR010022815">
    <property type="protein sequence ID" value="MPC65009.1"/>
    <property type="molecule type" value="Genomic_DNA"/>
</dbReference>
<keyword evidence="2" id="KW-1185">Reference proteome</keyword>
<comment type="caution">
    <text evidence="1">The sequence shown here is derived from an EMBL/GenBank/DDBJ whole genome shotgun (WGS) entry which is preliminary data.</text>
</comment>
<gene>
    <name evidence="1" type="ORF">E2C01_059132</name>
</gene>